<evidence type="ECO:0000313" key="3">
    <source>
        <dbReference type="EMBL" id="GIH17795.1"/>
    </source>
</evidence>
<reference evidence="3" key="1">
    <citation type="submission" date="2021-01" db="EMBL/GenBank/DDBJ databases">
        <title>Whole genome shotgun sequence of Rugosimonospora africana NBRC 104875.</title>
        <authorList>
            <person name="Komaki H."/>
            <person name="Tamura T."/>
        </authorList>
    </citation>
    <scope>NUCLEOTIDE SEQUENCE</scope>
    <source>
        <strain evidence="3">NBRC 104875</strain>
    </source>
</reference>
<evidence type="ECO:0000259" key="2">
    <source>
        <dbReference type="Pfam" id="PF07883"/>
    </source>
</evidence>
<feature type="domain" description="Cupin type-2" evidence="2">
    <location>
        <begin position="252"/>
        <end position="313"/>
    </location>
</feature>
<dbReference type="Pfam" id="PF07883">
    <property type="entry name" value="Cupin_2"/>
    <property type="match status" value="2"/>
</dbReference>
<accession>A0A8J3QXW2</accession>
<dbReference type="InterPro" id="IPR011051">
    <property type="entry name" value="RmlC_Cupin_sf"/>
</dbReference>
<organism evidence="3 4">
    <name type="scientific">Rugosimonospora africana</name>
    <dbReference type="NCBI Taxonomy" id="556532"/>
    <lineage>
        <taxon>Bacteria</taxon>
        <taxon>Bacillati</taxon>
        <taxon>Actinomycetota</taxon>
        <taxon>Actinomycetes</taxon>
        <taxon>Micromonosporales</taxon>
        <taxon>Micromonosporaceae</taxon>
        <taxon>Rugosimonospora</taxon>
    </lineage>
</organism>
<name>A0A8J3QXW2_9ACTN</name>
<dbReference type="GO" id="GO:0046872">
    <property type="term" value="F:metal ion binding"/>
    <property type="evidence" value="ECO:0007669"/>
    <property type="project" value="UniProtKB-KW"/>
</dbReference>
<dbReference type="Proteomes" id="UP000642748">
    <property type="component" value="Unassembled WGS sequence"/>
</dbReference>
<dbReference type="Gene3D" id="2.60.120.10">
    <property type="entry name" value="Jelly Rolls"/>
    <property type="match status" value="2"/>
</dbReference>
<evidence type="ECO:0000313" key="4">
    <source>
        <dbReference type="Proteomes" id="UP000642748"/>
    </source>
</evidence>
<dbReference type="SUPFAM" id="SSF51182">
    <property type="entry name" value="RmlC-like cupins"/>
    <property type="match status" value="2"/>
</dbReference>
<evidence type="ECO:0000256" key="1">
    <source>
        <dbReference type="ARBA" id="ARBA00022723"/>
    </source>
</evidence>
<dbReference type="PANTHER" id="PTHR35848">
    <property type="entry name" value="OXALATE-BINDING PROTEIN"/>
    <property type="match status" value="1"/>
</dbReference>
<dbReference type="InterPro" id="IPR013096">
    <property type="entry name" value="Cupin_2"/>
</dbReference>
<keyword evidence="1" id="KW-0479">Metal-binding</keyword>
<dbReference type="EMBL" id="BONZ01000057">
    <property type="protein sequence ID" value="GIH17795.1"/>
    <property type="molecule type" value="Genomic_DNA"/>
</dbReference>
<dbReference type="InterPro" id="IPR014710">
    <property type="entry name" value="RmlC-like_jellyroll"/>
</dbReference>
<dbReference type="PANTHER" id="PTHR35848:SF6">
    <property type="entry name" value="CUPIN TYPE-2 DOMAIN-CONTAINING PROTEIN"/>
    <property type="match status" value="1"/>
</dbReference>
<keyword evidence="4" id="KW-1185">Reference proteome</keyword>
<sequence length="355" mass="40202">MAETFYDRWLGLWDKAEQERRDSRRSIHEEELDWVETVQDQRAALLVSRETGFRTWGGMTMVSEIPPHSHSGAHKHGEEAIFIIQGTGFSIVDGVRYDWDDYSVIAIPFGAVHQHFNTGDTVVRYLSVLTVDLEHYAGLHRTIQLENWGPTVTEPKAEVSPDGMAPDGQWRVVLRRDGAIIKRGENDGVPVLPSDMPEFDPEHPLILGDVDGMHALPAGFHKSEVRNYMRINKDINSFKLNTVEVSGLLIDPPHEFGGMHAHMEAHLYILQGHGYSLVNGEKVPWKPGTCFQVPGPQTPHRHVNESDEQAIMVRVAYGFRYFWEKAAKREFPYLYLAPRQGVMERSVNVSGSGAR</sequence>
<feature type="domain" description="Cupin type-2" evidence="2">
    <location>
        <begin position="62"/>
        <end position="128"/>
    </location>
</feature>
<dbReference type="RefSeq" id="WP_203921345.1">
    <property type="nucleotide sequence ID" value="NZ_BONZ01000057.1"/>
</dbReference>
<proteinExistence type="predicted"/>
<protein>
    <recommendedName>
        <fullName evidence="2">Cupin type-2 domain-containing protein</fullName>
    </recommendedName>
</protein>
<dbReference type="InterPro" id="IPR051610">
    <property type="entry name" value="GPI/OXD"/>
</dbReference>
<comment type="caution">
    <text evidence="3">The sequence shown here is derived from an EMBL/GenBank/DDBJ whole genome shotgun (WGS) entry which is preliminary data.</text>
</comment>
<dbReference type="AlphaFoldDB" id="A0A8J3QXW2"/>
<gene>
    <name evidence="3" type="ORF">Raf01_59670</name>
</gene>